<evidence type="ECO:0000313" key="1">
    <source>
        <dbReference type="EMBL" id="RAS69329.1"/>
    </source>
</evidence>
<comment type="caution">
    <text evidence="1">The sequence shown here is derived from an EMBL/GenBank/DDBJ whole genome shotgun (WGS) entry which is preliminary data.</text>
</comment>
<dbReference type="AlphaFoldDB" id="A0A329EFH5"/>
<dbReference type="EMBL" id="QLTR01000002">
    <property type="protein sequence ID" value="RAS69329.1"/>
    <property type="molecule type" value="Genomic_DNA"/>
</dbReference>
<dbReference type="Proteomes" id="UP000248729">
    <property type="component" value="Unassembled WGS sequence"/>
</dbReference>
<gene>
    <name evidence="1" type="ORF">DET48_102159</name>
</gene>
<protein>
    <submittedName>
        <fullName evidence="1">Uncharacterized protein</fullName>
    </submittedName>
</protein>
<sequence>MLTIKLNLCKKSTLGLPAIRGTLVYEESDTSLVLLVFEPDSIMLTAC</sequence>
<proteinExistence type="predicted"/>
<evidence type="ECO:0000313" key="2">
    <source>
        <dbReference type="Proteomes" id="UP000248729"/>
    </source>
</evidence>
<accession>A0A329EFH5</accession>
<reference evidence="1 2" key="1">
    <citation type="submission" date="2018-06" db="EMBL/GenBank/DDBJ databases">
        <title>Freshwater and sediment microbial communities from various areas in North America, analyzing microbe dynamics in response to fracking.</title>
        <authorList>
            <person name="Lamendella R."/>
        </authorList>
    </citation>
    <scope>NUCLEOTIDE SEQUENCE [LARGE SCALE GENOMIC DNA]</scope>
    <source>
        <strain evidence="1 2">99A</strain>
    </source>
</reference>
<organism evidence="1 2">
    <name type="scientific">Vibrio diazotrophicus</name>
    <dbReference type="NCBI Taxonomy" id="685"/>
    <lineage>
        <taxon>Bacteria</taxon>
        <taxon>Pseudomonadati</taxon>
        <taxon>Pseudomonadota</taxon>
        <taxon>Gammaproteobacteria</taxon>
        <taxon>Vibrionales</taxon>
        <taxon>Vibrionaceae</taxon>
        <taxon>Vibrio</taxon>
    </lineage>
</organism>
<name>A0A329EFH5_VIBDI</name>